<protein>
    <recommendedName>
        <fullName evidence="3">Methyltransferase</fullName>
        <ecNumber evidence="3">2.1.1.-</ecNumber>
    </recommendedName>
</protein>
<gene>
    <name evidence="5" type="primary">dpnA_2</name>
    <name evidence="5" type="ORF">GHA_00935</name>
</gene>
<dbReference type="PRINTS" id="PR00508">
    <property type="entry name" value="S21N4MTFRASE"/>
</dbReference>
<reference evidence="5" key="1">
    <citation type="submission" date="2020-05" db="EMBL/GenBank/DDBJ databases">
        <authorList>
            <person name="Delgado-Blas J."/>
        </authorList>
    </citation>
    <scope>NUCLEOTIDE SEQUENCE</scope>
    <source>
        <strain evidence="5">BB1453</strain>
    </source>
</reference>
<accession>A0A9N8CWF2</accession>
<proteinExistence type="inferred from homology"/>
<evidence type="ECO:0000259" key="4">
    <source>
        <dbReference type="Pfam" id="PF01555"/>
    </source>
</evidence>
<dbReference type="InterPro" id="IPR029063">
    <property type="entry name" value="SAM-dependent_MTases_sf"/>
</dbReference>
<keyword evidence="1 5" id="KW-0489">Methyltransferase</keyword>
<sequence>MAGFLLSRQWQLPNESDYLKLQELFNQVAVKQFSDNPLSRQHADLVSEQKLLNREYHELSQQYQLLRRQFTVTVDVPYTDVWVYPPVQYYPGKHPCEKPSAMMEHIINSSSREGDVVADFFMGSGATIKAALKLNRRVIGVELETDRFKQTKEEINNMKL</sequence>
<dbReference type="GO" id="GO:0032259">
    <property type="term" value="P:methylation"/>
    <property type="evidence" value="ECO:0007669"/>
    <property type="project" value="UniProtKB-KW"/>
</dbReference>
<organism evidence="5 6">
    <name type="scientific">Providencia rettgeri</name>
    <dbReference type="NCBI Taxonomy" id="587"/>
    <lineage>
        <taxon>Bacteria</taxon>
        <taxon>Pseudomonadati</taxon>
        <taxon>Pseudomonadota</taxon>
        <taxon>Gammaproteobacteria</taxon>
        <taxon>Enterobacterales</taxon>
        <taxon>Morganellaceae</taxon>
        <taxon>Providencia</taxon>
    </lineage>
</organism>
<comment type="caution">
    <text evidence="5">The sequence shown here is derived from an EMBL/GenBank/DDBJ whole genome shotgun (WGS) entry which is preliminary data.</text>
</comment>
<dbReference type="InterPro" id="IPR002941">
    <property type="entry name" value="DNA_methylase_N4/N6"/>
</dbReference>
<dbReference type="EMBL" id="CAHPSF010000002">
    <property type="protein sequence ID" value="CAB5674456.1"/>
    <property type="molecule type" value="Genomic_DNA"/>
</dbReference>
<dbReference type="EC" id="2.1.1.-" evidence="3"/>
<evidence type="ECO:0000313" key="5">
    <source>
        <dbReference type="EMBL" id="CAB5674456.1"/>
    </source>
</evidence>
<dbReference type="Pfam" id="PF01555">
    <property type="entry name" value="N6_N4_Mtase"/>
    <property type="match status" value="1"/>
</dbReference>
<dbReference type="InterPro" id="IPR001091">
    <property type="entry name" value="RM_Methyltransferase"/>
</dbReference>
<evidence type="ECO:0000256" key="2">
    <source>
        <dbReference type="ARBA" id="ARBA00022679"/>
    </source>
</evidence>
<evidence type="ECO:0000256" key="3">
    <source>
        <dbReference type="RuleBase" id="RU362026"/>
    </source>
</evidence>
<dbReference type="Proteomes" id="UP000834611">
    <property type="component" value="Unassembled WGS sequence"/>
</dbReference>
<keyword evidence="2 5" id="KW-0808">Transferase</keyword>
<comment type="similarity">
    <text evidence="3">Belongs to the N(4)/N(6)-methyltransferase family.</text>
</comment>
<name>A0A9N8CWF2_PRORE</name>
<dbReference type="Gene3D" id="3.40.50.150">
    <property type="entry name" value="Vaccinia Virus protein VP39"/>
    <property type="match status" value="1"/>
</dbReference>
<evidence type="ECO:0000256" key="1">
    <source>
        <dbReference type="ARBA" id="ARBA00022603"/>
    </source>
</evidence>
<dbReference type="AlphaFoldDB" id="A0A9N8CWF2"/>
<dbReference type="GO" id="GO:0003677">
    <property type="term" value="F:DNA binding"/>
    <property type="evidence" value="ECO:0007669"/>
    <property type="project" value="InterPro"/>
</dbReference>
<dbReference type="SUPFAM" id="SSF53335">
    <property type="entry name" value="S-adenosyl-L-methionine-dependent methyltransferases"/>
    <property type="match status" value="1"/>
</dbReference>
<dbReference type="GO" id="GO:0008170">
    <property type="term" value="F:N-methyltransferase activity"/>
    <property type="evidence" value="ECO:0007669"/>
    <property type="project" value="InterPro"/>
</dbReference>
<evidence type="ECO:0000313" key="6">
    <source>
        <dbReference type="Proteomes" id="UP000834611"/>
    </source>
</evidence>
<feature type="domain" description="DNA methylase N-4/N-6" evidence="4">
    <location>
        <begin position="51"/>
        <end position="153"/>
    </location>
</feature>